<feature type="transmembrane region" description="Helical" evidence="1">
    <location>
        <begin position="21"/>
        <end position="41"/>
    </location>
</feature>
<dbReference type="Gene3D" id="1.25.40.10">
    <property type="entry name" value="Tetratricopeptide repeat domain"/>
    <property type="match status" value="1"/>
</dbReference>
<feature type="transmembrane region" description="Helical" evidence="1">
    <location>
        <begin position="433"/>
        <end position="456"/>
    </location>
</feature>
<feature type="transmembrane region" description="Helical" evidence="1">
    <location>
        <begin position="534"/>
        <end position="553"/>
    </location>
</feature>
<name>A0A975BTT2_9BACT</name>
<dbReference type="KEGG" id="dmm:dnm_076150"/>
<evidence type="ECO:0000313" key="2">
    <source>
        <dbReference type="EMBL" id="QTA91546.1"/>
    </source>
</evidence>
<keyword evidence="1" id="KW-1133">Transmembrane helix</keyword>
<reference evidence="2" key="1">
    <citation type="journal article" date="2021" name="Microb. Physiol.">
        <title>Proteogenomic Insights into the Physiology of Marine, Sulfate-Reducing, Filamentous Desulfonema limicola and Desulfonema magnum.</title>
        <authorList>
            <person name="Schnaars V."/>
            <person name="Wohlbrand L."/>
            <person name="Scheve S."/>
            <person name="Hinrichs C."/>
            <person name="Reinhardt R."/>
            <person name="Rabus R."/>
        </authorList>
    </citation>
    <scope>NUCLEOTIDE SEQUENCE</scope>
    <source>
        <strain evidence="2">4be13</strain>
    </source>
</reference>
<proteinExistence type="predicted"/>
<feature type="transmembrane region" description="Helical" evidence="1">
    <location>
        <begin position="234"/>
        <end position="256"/>
    </location>
</feature>
<dbReference type="InterPro" id="IPR011990">
    <property type="entry name" value="TPR-like_helical_dom_sf"/>
</dbReference>
<feature type="transmembrane region" description="Helical" evidence="1">
    <location>
        <begin position="400"/>
        <end position="421"/>
    </location>
</feature>
<sequence>MNAMETNKKSKTYQLENITDFVLLTYLLMFLALYFDIRYLFSDTIVTGGDTASWYGVAHHMLTELLPDGRLMGWDMGNFCGYPNFSFYFIPPFLLAALPSYLFGLPLSVTLKLAIMTGIFLLPVTTYFGLRAMRYRFPVPVMGAGASFLIVFNESYTMFGGNALSTFAGEFCYMLAFALLPWFMGSVYRGSDTEKGAVKNGILLGLIGLSHLFVFIPAVLWVICLYFAKGKIRYIWKIAWIGFGVMAFWILPILAYRYPYTSPVYIIWRDFMNLRYTLTGLGAIFLMIGPSVALSCLRKGVLKFYFSKQLKSSHILMVLFTGMFAFTLVYLLSQYLILGKDLWHTGVTVPNLSQSLLGKSLAAQMKNWVIPISLFFSLMMAAAALWFTKKNSRFEKFCKAFGFLCFMTVLTVIIAELYQIISRSAGDEKVKAFFLKTAVMASVCGVFTLTAGWFFFFSKIVKVAVQHLISEPGPRTFGIYAGLIFGCVAIYFGSHFLNIPDIRFLPPVLFVLILMFFADVSGSFLSWCPVNVRISGAAIFCFLCVMAVMLGSAKPGQWYRYNNKGYEATPGYRDFVRINDYLRHSENTDPFGAPRVGYEKCDEYGRYGGDRVFESLPVFSGRQTMEGIHYASSMASKCVAFLQTEYSRDIKTPTSYIFSRMNPATLPAHLKLYNISQLILATTEAKRVISEFPVFKREADFGQLSVYRYLECDGKYVDVPDIRPVLYTSDTWAEDFYEWYKHPEQNDVLLVPEQFVIHEEDRAVFLNKTDQVSDLSSFRKHTLDTEDLSIETHLDHMEIRFTTNKIGIPHLVKVSYFPNWQVRGAHGVYPVSPHLMMVIPRESEVVLTYGKTFWEKVGWGITSFTWIAIFISSVLCLGIARPFAEKLSFLSDRFRFQELFACIEKVLTILRPWLLVLALLTAFLLIIFGALKRNLPVRTYIEGAKNYEIAGRLSRENKRDEAEKYYHKAIREMEKLLYERENHDLLDVILCILTTGISYEQLGQRDKAAEWYETIISEYPYSRYVGEACWKIALIRKYDRNQNLEAGMMKLRAGETHAGNSLLRKAIRQTREAWEYFQAAVEKDLYSPWAKHARRDMKADKKYIKRISHRIVSATREDDILEFFSPTRDVAKGSATPFFLDAKSDWSDTGIRVTKGEKLNFECRGTWAAAPEEVRQTWPDAGPEGHGDHPAEKAFSHLDSQKEMPGIPFGTLLGKIGNTIFPISDKEKVLMPESGRLFLVINDCPPYRYDNRGGLNIMIRKE</sequence>
<evidence type="ECO:0000256" key="1">
    <source>
        <dbReference type="SAM" id="Phobius"/>
    </source>
</evidence>
<accession>A0A975BTT2</accession>
<dbReference type="Gene3D" id="2.60.120.430">
    <property type="entry name" value="Galactose-binding lectin"/>
    <property type="match status" value="1"/>
</dbReference>
<feature type="transmembrane region" description="Helical" evidence="1">
    <location>
        <begin position="857"/>
        <end position="880"/>
    </location>
</feature>
<protein>
    <submittedName>
        <fullName evidence="2">Tetratricopeptide repeat-containing</fullName>
    </submittedName>
</protein>
<dbReference type="AlphaFoldDB" id="A0A975BTT2"/>
<feature type="transmembrane region" description="Helical" evidence="1">
    <location>
        <begin position="111"/>
        <end position="129"/>
    </location>
</feature>
<feature type="transmembrane region" description="Helical" evidence="1">
    <location>
        <begin position="85"/>
        <end position="104"/>
    </location>
</feature>
<feature type="transmembrane region" description="Helical" evidence="1">
    <location>
        <begin position="315"/>
        <end position="337"/>
    </location>
</feature>
<feature type="transmembrane region" description="Helical" evidence="1">
    <location>
        <begin position="164"/>
        <end position="183"/>
    </location>
</feature>
<dbReference type="EMBL" id="CP061800">
    <property type="protein sequence ID" value="QTA91546.1"/>
    <property type="molecule type" value="Genomic_DNA"/>
</dbReference>
<feature type="transmembrane region" description="Helical" evidence="1">
    <location>
        <begin position="368"/>
        <end position="388"/>
    </location>
</feature>
<feature type="transmembrane region" description="Helical" evidence="1">
    <location>
        <begin position="276"/>
        <end position="294"/>
    </location>
</feature>
<feature type="transmembrane region" description="Helical" evidence="1">
    <location>
        <begin position="135"/>
        <end position="152"/>
    </location>
</feature>
<feature type="transmembrane region" description="Helical" evidence="1">
    <location>
        <begin position="504"/>
        <end position="527"/>
    </location>
</feature>
<dbReference type="Proteomes" id="UP000663722">
    <property type="component" value="Chromosome"/>
</dbReference>
<keyword evidence="1" id="KW-0472">Membrane</keyword>
<organism evidence="2 3">
    <name type="scientific">Desulfonema magnum</name>
    <dbReference type="NCBI Taxonomy" id="45655"/>
    <lineage>
        <taxon>Bacteria</taxon>
        <taxon>Pseudomonadati</taxon>
        <taxon>Thermodesulfobacteriota</taxon>
        <taxon>Desulfobacteria</taxon>
        <taxon>Desulfobacterales</taxon>
        <taxon>Desulfococcaceae</taxon>
        <taxon>Desulfonema</taxon>
    </lineage>
</organism>
<feature type="transmembrane region" description="Helical" evidence="1">
    <location>
        <begin position="913"/>
        <end position="931"/>
    </location>
</feature>
<evidence type="ECO:0000313" key="3">
    <source>
        <dbReference type="Proteomes" id="UP000663722"/>
    </source>
</evidence>
<dbReference type="SUPFAM" id="SSF48452">
    <property type="entry name" value="TPR-like"/>
    <property type="match status" value="1"/>
</dbReference>
<gene>
    <name evidence="2" type="ORF">dnm_076150</name>
</gene>
<keyword evidence="3" id="KW-1185">Reference proteome</keyword>
<feature type="transmembrane region" description="Helical" evidence="1">
    <location>
        <begin position="203"/>
        <end position="227"/>
    </location>
</feature>
<feature type="transmembrane region" description="Helical" evidence="1">
    <location>
        <begin position="477"/>
        <end position="498"/>
    </location>
</feature>
<keyword evidence="1" id="KW-0812">Transmembrane</keyword>